<reference evidence="1 2" key="1">
    <citation type="journal article" date="2018" name="Front. Plant Sci.">
        <title>Red Clover (Trifolium pratense) and Zigzag Clover (T. medium) - A Picture of Genomic Similarities and Differences.</title>
        <authorList>
            <person name="Dluhosova J."/>
            <person name="Istvanek J."/>
            <person name="Nedelnik J."/>
            <person name="Repkova J."/>
        </authorList>
    </citation>
    <scope>NUCLEOTIDE SEQUENCE [LARGE SCALE GENOMIC DNA]</scope>
    <source>
        <strain evidence="2">cv. 10/8</strain>
        <tissue evidence="1">Leaf</tissue>
    </source>
</reference>
<evidence type="ECO:0000313" key="2">
    <source>
        <dbReference type="Proteomes" id="UP000265520"/>
    </source>
</evidence>
<sequence>MPSSSIWCTLSVFLVELERVSFESGFSIDPPKVPLLLPALPLGVL</sequence>
<proteinExistence type="predicted"/>
<feature type="non-terminal residue" evidence="1">
    <location>
        <position position="45"/>
    </location>
</feature>
<organism evidence="1 2">
    <name type="scientific">Trifolium medium</name>
    <dbReference type="NCBI Taxonomy" id="97028"/>
    <lineage>
        <taxon>Eukaryota</taxon>
        <taxon>Viridiplantae</taxon>
        <taxon>Streptophyta</taxon>
        <taxon>Embryophyta</taxon>
        <taxon>Tracheophyta</taxon>
        <taxon>Spermatophyta</taxon>
        <taxon>Magnoliopsida</taxon>
        <taxon>eudicotyledons</taxon>
        <taxon>Gunneridae</taxon>
        <taxon>Pentapetalae</taxon>
        <taxon>rosids</taxon>
        <taxon>fabids</taxon>
        <taxon>Fabales</taxon>
        <taxon>Fabaceae</taxon>
        <taxon>Papilionoideae</taxon>
        <taxon>50 kb inversion clade</taxon>
        <taxon>NPAAA clade</taxon>
        <taxon>Hologalegina</taxon>
        <taxon>IRL clade</taxon>
        <taxon>Trifolieae</taxon>
        <taxon>Trifolium</taxon>
    </lineage>
</organism>
<evidence type="ECO:0000313" key="1">
    <source>
        <dbReference type="EMBL" id="MCI45208.1"/>
    </source>
</evidence>
<dbReference type="EMBL" id="LXQA010340821">
    <property type="protein sequence ID" value="MCI45208.1"/>
    <property type="molecule type" value="Genomic_DNA"/>
</dbReference>
<protein>
    <submittedName>
        <fullName evidence="1">Uncharacterized protein</fullName>
    </submittedName>
</protein>
<dbReference type="Proteomes" id="UP000265520">
    <property type="component" value="Unassembled WGS sequence"/>
</dbReference>
<keyword evidence="2" id="KW-1185">Reference proteome</keyword>
<comment type="caution">
    <text evidence="1">The sequence shown here is derived from an EMBL/GenBank/DDBJ whole genome shotgun (WGS) entry which is preliminary data.</text>
</comment>
<dbReference type="AlphaFoldDB" id="A0A392S8N0"/>
<accession>A0A392S8N0</accession>
<name>A0A392S8N0_9FABA</name>